<proteinExistence type="predicted"/>
<keyword evidence="5" id="KW-0732">Signal</keyword>
<feature type="signal peptide" evidence="5">
    <location>
        <begin position="1"/>
        <end position="24"/>
    </location>
</feature>
<evidence type="ECO:0000256" key="1">
    <source>
        <dbReference type="ARBA" id="ARBA00004496"/>
    </source>
</evidence>
<dbReference type="InterPro" id="IPR001180">
    <property type="entry name" value="CNH_dom"/>
</dbReference>
<feature type="chain" id="PRO_5042133002" evidence="5">
    <location>
        <begin position="25"/>
        <end position="721"/>
    </location>
</feature>
<gene>
    <name evidence="7" type="ORF">DdX_06983</name>
</gene>
<dbReference type="GO" id="GO:0005737">
    <property type="term" value="C:cytoplasm"/>
    <property type="evidence" value="ECO:0007669"/>
    <property type="project" value="UniProtKB-SubCell"/>
</dbReference>
<name>A0AAD4N4Y3_9BILA</name>
<dbReference type="EMBL" id="JAKKPZ010000009">
    <property type="protein sequence ID" value="KAI1717246.1"/>
    <property type="molecule type" value="Genomic_DNA"/>
</dbReference>
<dbReference type="GO" id="GO:0006914">
    <property type="term" value="P:autophagy"/>
    <property type="evidence" value="ECO:0007669"/>
    <property type="project" value="TreeGrafter"/>
</dbReference>
<evidence type="ECO:0000259" key="6">
    <source>
        <dbReference type="PROSITE" id="PS50219"/>
    </source>
</evidence>
<dbReference type="GO" id="GO:0015031">
    <property type="term" value="P:protein transport"/>
    <property type="evidence" value="ECO:0007669"/>
    <property type="project" value="UniProtKB-KW"/>
</dbReference>
<reference evidence="7" key="1">
    <citation type="submission" date="2022-01" db="EMBL/GenBank/DDBJ databases">
        <title>Genome Sequence Resource for Two Populations of Ditylenchus destructor, the Migratory Endoparasitic Phytonematode.</title>
        <authorList>
            <person name="Zhang H."/>
            <person name="Lin R."/>
            <person name="Xie B."/>
        </authorList>
    </citation>
    <scope>NUCLEOTIDE SEQUENCE</scope>
    <source>
        <strain evidence="7">BazhouSP</strain>
    </source>
</reference>
<dbReference type="GO" id="GO:0034058">
    <property type="term" value="P:endosomal vesicle fusion"/>
    <property type="evidence" value="ECO:0007669"/>
    <property type="project" value="TreeGrafter"/>
</dbReference>
<dbReference type="GO" id="GO:0016020">
    <property type="term" value="C:membrane"/>
    <property type="evidence" value="ECO:0007669"/>
    <property type="project" value="TreeGrafter"/>
</dbReference>
<dbReference type="AlphaFoldDB" id="A0AAD4N4Y3"/>
<keyword evidence="2" id="KW-0813">Transport</keyword>
<sequence>MPLDQLVCASALGLLLLLSDKVLSYIDVETFAITNAAQNVKCFALNAHPTVEDPFVLQMVLATYKKELIVCRRMSDGETEIDRKISINSKKILAISYSRNAICYATEHAYFVHNLTHSNAPIHLFDFDSGLLPPLISNVGTEDFVLSGMQGLAIYVNGDGISSRPPISLGSEKLLGIEEKCPFLLCLNGDVIHIFSLLNGDRQQSLSLSTPLQSLTNIDGTLIGYGEENIIELVPISLITQQLNQLKQRAAFMLLSKGTLDKSLDLLVESEADPREVLTLNEELLDVDFVPDVVLQQCLQDSEKPKIPLNVLEDYLYKIRTLSWAFELYSEIIDSCLAKIHVINNELSKLDSLSSGTWNNVQFRSNWLANKGHYNLAAKLAADAECFEEAFDLWKQVASNKVHDDNFILEDCMECLRKVQDKEVLFGALKWMTPLKPLESMDVIEHSDALTNSDILRVVEIFEPYPEILLPYMEKRCCRTVDEKVHRKLLTLYVDALTKDSTKNQEVQAKLRNFLLFSGRLDGGFVNLTLGSNSSFAVERLLFNCNEHNGIDTLKKLTDPKSGTFDLDAAQLLCEKFSNREMVKFMLKVQLRLSREDPEIRRNIPKVLELLDADTDLEEVLSNVPADLSCAELTSSFLCRSLAHSLNQANLSRLQSTLAKKFVRDGSAMVHSKQSKTSVRISEDTQCHICSLSLGRDDFVHISNTEKVAHLRCHSAVSNVS</sequence>
<evidence type="ECO:0000313" key="7">
    <source>
        <dbReference type="EMBL" id="KAI1717246.1"/>
    </source>
</evidence>
<keyword evidence="3" id="KW-0963">Cytoplasm</keyword>
<feature type="domain" description="CNH" evidence="6">
    <location>
        <begin position="1"/>
        <end position="221"/>
    </location>
</feature>
<protein>
    <submittedName>
        <fullName evidence="7">Vacuolar sorting protein 39 domain 2 domain-containing protein</fullName>
    </submittedName>
</protein>
<evidence type="ECO:0000256" key="5">
    <source>
        <dbReference type="SAM" id="SignalP"/>
    </source>
</evidence>
<comment type="subcellular location">
    <subcellularLocation>
        <location evidence="1">Cytoplasm</location>
    </subcellularLocation>
</comment>
<evidence type="ECO:0000313" key="8">
    <source>
        <dbReference type="Proteomes" id="UP001201812"/>
    </source>
</evidence>
<evidence type="ECO:0000256" key="3">
    <source>
        <dbReference type="ARBA" id="ARBA00022490"/>
    </source>
</evidence>
<comment type="caution">
    <text evidence="7">The sequence shown here is derived from an EMBL/GenBank/DDBJ whole genome shotgun (WGS) entry which is preliminary data.</text>
</comment>
<dbReference type="InterPro" id="IPR032914">
    <property type="entry name" value="Vam6/VPS39/TRAP1"/>
</dbReference>
<evidence type="ECO:0000256" key="2">
    <source>
        <dbReference type="ARBA" id="ARBA00022448"/>
    </source>
</evidence>
<keyword evidence="4" id="KW-0653">Protein transport</keyword>
<dbReference type="Proteomes" id="UP001201812">
    <property type="component" value="Unassembled WGS sequence"/>
</dbReference>
<evidence type="ECO:0000256" key="4">
    <source>
        <dbReference type="ARBA" id="ARBA00022927"/>
    </source>
</evidence>
<accession>A0AAD4N4Y3</accession>
<organism evidence="7 8">
    <name type="scientific">Ditylenchus destructor</name>
    <dbReference type="NCBI Taxonomy" id="166010"/>
    <lineage>
        <taxon>Eukaryota</taxon>
        <taxon>Metazoa</taxon>
        <taxon>Ecdysozoa</taxon>
        <taxon>Nematoda</taxon>
        <taxon>Chromadorea</taxon>
        <taxon>Rhabditida</taxon>
        <taxon>Tylenchina</taxon>
        <taxon>Tylenchomorpha</taxon>
        <taxon>Sphaerularioidea</taxon>
        <taxon>Anguinidae</taxon>
        <taxon>Anguininae</taxon>
        <taxon>Ditylenchus</taxon>
    </lineage>
</organism>
<dbReference type="PROSITE" id="PS50219">
    <property type="entry name" value="CNH"/>
    <property type="match status" value="1"/>
</dbReference>
<keyword evidence="8" id="KW-1185">Reference proteome</keyword>
<dbReference type="PANTHER" id="PTHR12894:SF27">
    <property type="entry name" value="TRANSFORMING GROWTH FACTOR-BETA RECEPTOR-ASSOCIATED PROTEIN 1"/>
    <property type="match status" value="1"/>
</dbReference>
<dbReference type="PANTHER" id="PTHR12894">
    <property type="entry name" value="CNH DOMAIN CONTAINING"/>
    <property type="match status" value="1"/>
</dbReference>